<comment type="caution">
    <text evidence="1">The sequence shown here is derived from an EMBL/GenBank/DDBJ whole genome shotgun (WGS) entry which is preliminary data.</text>
</comment>
<dbReference type="RefSeq" id="WP_188705811.1">
    <property type="nucleotide sequence ID" value="NZ_BMLX01000006.1"/>
</dbReference>
<dbReference type="Proteomes" id="UP000637267">
    <property type="component" value="Unassembled WGS sequence"/>
</dbReference>
<reference evidence="2" key="1">
    <citation type="journal article" date="2019" name="Int. J. Syst. Evol. Microbiol.">
        <title>The Global Catalogue of Microorganisms (GCM) 10K type strain sequencing project: providing services to taxonomists for standard genome sequencing and annotation.</title>
        <authorList>
            <consortium name="The Broad Institute Genomics Platform"/>
            <consortium name="The Broad Institute Genome Sequencing Center for Infectious Disease"/>
            <person name="Wu L."/>
            <person name="Ma J."/>
        </authorList>
    </citation>
    <scope>NUCLEOTIDE SEQUENCE [LARGE SCALE GENOMIC DNA]</scope>
    <source>
        <strain evidence="2">CGMCC 1.8859</strain>
    </source>
</reference>
<dbReference type="EMBL" id="BMLX01000006">
    <property type="protein sequence ID" value="GGP23404.1"/>
    <property type="molecule type" value="Genomic_DNA"/>
</dbReference>
<evidence type="ECO:0000313" key="2">
    <source>
        <dbReference type="Proteomes" id="UP000637267"/>
    </source>
</evidence>
<organism evidence="1 2">
    <name type="scientific">Silvimonas iriomotensis</name>
    <dbReference type="NCBI Taxonomy" id="449662"/>
    <lineage>
        <taxon>Bacteria</taxon>
        <taxon>Pseudomonadati</taxon>
        <taxon>Pseudomonadota</taxon>
        <taxon>Betaproteobacteria</taxon>
        <taxon>Neisseriales</taxon>
        <taxon>Chitinibacteraceae</taxon>
        <taxon>Silvimonas</taxon>
    </lineage>
</organism>
<proteinExistence type="predicted"/>
<gene>
    <name evidence="1" type="ORF">GCM10010970_34040</name>
</gene>
<name>A0ABQ2PCY2_9NEIS</name>
<sequence>MSVSYIPTTGGSTLSLGQATPQMADANKLTGVDPKIASSAAPTKMSEFLNGVDKYIEQPSQQATDSMQIVYDQMSKIQSDLAKNHPQIANSNWDTVLQDGKLKVTGNLSDKDRTWLEQQLNANTTLVGAAKRYSASVVTFYQGTSDHHWIPTLMGQDGRAYDDVADNINGKLPLRSIASWTSGIRRPGETPQGSDTAINNARKYITSARYPIPA</sequence>
<protein>
    <submittedName>
        <fullName evidence="1">Uncharacterized protein</fullName>
    </submittedName>
</protein>
<evidence type="ECO:0000313" key="1">
    <source>
        <dbReference type="EMBL" id="GGP23404.1"/>
    </source>
</evidence>
<accession>A0ABQ2PCY2</accession>
<keyword evidence="2" id="KW-1185">Reference proteome</keyword>